<dbReference type="Proteomes" id="UP000699462">
    <property type="component" value="Unassembled WGS sequence"/>
</dbReference>
<evidence type="ECO:0000313" key="3">
    <source>
        <dbReference type="EMBL" id="KAF8564783.1"/>
    </source>
</evidence>
<feature type="domain" description="Reverse transcriptase/retrotransposon-derived protein RNase H-like" evidence="1">
    <location>
        <begin position="3"/>
        <end position="91"/>
    </location>
</feature>
<accession>A0A8T0DAA7</accession>
<name>A0A8T0DAA7_9TREM</name>
<dbReference type="SUPFAM" id="SSF56672">
    <property type="entry name" value="DNA/RNA polymerases"/>
    <property type="match status" value="1"/>
</dbReference>
<sequence>MTFIIVREALTSIVVLYYQQPNVRSTIATDESGIVKGAVLRQAIIDAGQSVSFSQHLSENEMRHKFGCQLLNMYGVLEYFHQTLRGRDFIVSWSHQTPVCDLRNYSDRYPRWGTRQLGYVVQFSTDVHHVPGVADVAADTLLRVHSVFGTTDPNSHRSMAAS</sequence>
<dbReference type="InterPro" id="IPR043502">
    <property type="entry name" value="DNA/RNA_pol_sf"/>
</dbReference>
<gene>
    <name evidence="3" type="ORF">P879_09811</name>
    <name evidence="2" type="ORF">P879_11828</name>
</gene>
<reference evidence="3 4" key="1">
    <citation type="submission" date="2019-07" db="EMBL/GenBank/DDBJ databases">
        <title>Annotation for the trematode Paragonimus westermani.</title>
        <authorList>
            <person name="Choi Y.-J."/>
        </authorList>
    </citation>
    <scope>NUCLEOTIDE SEQUENCE [LARGE SCALE GENOMIC DNA]</scope>
    <source>
        <strain evidence="3">180907_Pwestermani</strain>
    </source>
</reference>
<dbReference type="EMBL" id="JTDF01013188">
    <property type="protein sequence ID" value="KAF8563244.1"/>
    <property type="molecule type" value="Genomic_DNA"/>
</dbReference>
<proteinExistence type="predicted"/>
<dbReference type="AlphaFoldDB" id="A0A8T0DAA7"/>
<evidence type="ECO:0000313" key="2">
    <source>
        <dbReference type="EMBL" id="KAF8563244.1"/>
    </source>
</evidence>
<evidence type="ECO:0000259" key="1">
    <source>
        <dbReference type="Pfam" id="PF17919"/>
    </source>
</evidence>
<dbReference type="OrthoDB" id="6223232at2759"/>
<dbReference type="InterPro" id="IPR041577">
    <property type="entry name" value="RT_RNaseH_2"/>
</dbReference>
<dbReference type="Pfam" id="PF17919">
    <property type="entry name" value="RT_RNaseH_2"/>
    <property type="match status" value="1"/>
</dbReference>
<keyword evidence="4" id="KW-1185">Reference proteome</keyword>
<evidence type="ECO:0000313" key="4">
    <source>
        <dbReference type="Proteomes" id="UP000699462"/>
    </source>
</evidence>
<protein>
    <recommendedName>
        <fullName evidence="1">Reverse transcriptase/retrotransposon-derived protein RNase H-like domain-containing protein</fullName>
    </recommendedName>
</protein>
<comment type="caution">
    <text evidence="3">The sequence shown here is derived from an EMBL/GenBank/DDBJ whole genome shotgun (WGS) entry which is preliminary data.</text>
</comment>
<organism evidence="3 4">
    <name type="scientific">Paragonimus westermani</name>
    <dbReference type="NCBI Taxonomy" id="34504"/>
    <lineage>
        <taxon>Eukaryota</taxon>
        <taxon>Metazoa</taxon>
        <taxon>Spiralia</taxon>
        <taxon>Lophotrochozoa</taxon>
        <taxon>Platyhelminthes</taxon>
        <taxon>Trematoda</taxon>
        <taxon>Digenea</taxon>
        <taxon>Plagiorchiida</taxon>
        <taxon>Troglotremata</taxon>
        <taxon>Troglotrematidae</taxon>
        <taxon>Paragonimus</taxon>
    </lineage>
</organism>
<dbReference type="EMBL" id="JTDF01007887">
    <property type="protein sequence ID" value="KAF8564783.1"/>
    <property type="molecule type" value="Genomic_DNA"/>
</dbReference>